<comment type="caution">
    <text evidence="2">The sequence shown here is derived from an EMBL/GenBank/DDBJ whole genome shotgun (WGS) entry which is preliminary data.</text>
</comment>
<feature type="chain" id="PRO_5046233195" description="Avidin family protein" evidence="1">
    <location>
        <begin position="25"/>
        <end position="142"/>
    </location>
</feature>
<reference evidence="2 3" key="1">
    <citation type="submission" date="2022-05" db="EMBL/GenBank/DDBJ databases">
        <title>Novel Pseudomonas spp. Isolated from a Rainbow Trout Aquaculture Facility.</title>
        <authorList>
            <person name="Testerman T."/>
            <person name="Graf J."/>
        </authorList>
    </citation>
    <scope>NUCLEOTIDE SEQUENCE [LARGE SCALE GENOMIC DNA]</scope>
    <source>
        <strain evidence="2 3">ID1025</strain>
    </source>
</reference>
<dbReference type="EMBL" id="JAMDGZ010000026">
    <property type="protein sequence ID" value="MDD1014648.1"/>
    <property type="molecule type" value="Genomic_DNA"/>
</dbReference>
<evidence type="ECO:0008006" key="4">
    <source>
        <dbReference type="Google" id="ProtNLM"/>
    </source>
</evidence>
<evidence type="ECO:0000313" key="2">
    <source>
        <dbReference type="EMBL" id="MDD1014648.1"/>
    </source>
</evidence>
<evidence type="ECO:0000256" key="1">
    <source>
        <dbReference type="SAM" id="SignalP"/>
    </source>
</evidence>
<name>A0ABT5P8R0_9PSED</name>
<gene>
    <name evidence="2" type="ORF">M5G17_13290</name>
</gene>
<organism evidence="2 3">
    <name type="scientific">Pseudomonas rubra</name>
    <dbReference type="NCBI Taxonomy" id="2942627"/>
    <lineage>
        <taxon>Bacteria</taxon>
        <taxon>Pseudomonadati</taxon>
        <taxon>Pseudomonadota</taxon>
        <taxon>Gammaproteobacteria</taxon>
        <taxon>Pseudomonadales</taxon>
        <taxon>Pseudomonadaceae</taxon>
        <taxon>Pseudomonas</taxon>
    </lineage>
</organism>
<evidence type="ECO:0000313" key="3">
    <source>
        <dbReference type="Proteomes" id="UP001148184"/>
    </source>
</evidence>
<dbReference type="RefSeq" id="WP_273893371.1">
    <property type="nucleotide sequence ID" value="NZ_JAMDGP010000034.1"/>
</dbReference>
<proteinExistence type="predicted"/>
<accession>A0ABT5P8R0</accession>
<feature type="signal peptide" evidence="1">
    <location>
        <begin position="1"/>
        <end position="24"/>
    </location>
</feature>
<keyword evidence="3" id="KW-1185">Reference proteome</keyword>
<sequence>MKGSIVKLALVLGIAAGSVGAAQADSSPTGLWRVSTFNIPGGASATVQTVCLKADHTWYSTSQPHWNGSWFQNGQDVHWYGGIPISGVGNVASMAMGKLDSPTTMSGQYAEWTAPGTPPLTFDRHFTYSMVFLQAECPPAKQ</sequence>
<protein>
    <recommendedName>
        <fullName evidence="4">Avidin family protein</fullName>
    </recommendedName>
</protein>
<keyword evidence="1" id="KW-0732">Signal</keyword>
<dbReference type="Proteomes" id="UP001148184">
    <property type="component" value="Unassembled WGS sequence"/>
</dbReference>